<evidence type="ECO:0000313" key="2">
    <source>
        <dbReference type="Proteomes" id="UP000234323"/>
    </source>
</evidence>
<proteinExistence type="predicted"/>
<gene>
    <name evidence="1" type="ORF">RhiirA4_473819</name>
</gene>
<protein>
    <submittedName>
        <fullName evidence="1">Uncharacterized protein</fullName>
    </submittedName>
</protein>
<reference evidence="1 2" key="1">
    <citation type="submission" date="2015-10" db="EMBL/GenBank/DDBJ databases">
        <title>Genome analyses suggest a sexual origin of heterokaryosis in a supposedly ancient asexual fungus.</title>
        <authorList>
            <person name="Ropars J."/>
            <person name="Sedzielewska K."/>
            <person name="Noel J."/>
            <person name="Charron P."/>
            <person name="Farinelli L."/>
            <person name="Marton T."/>
            <person name="Kruger M."/>
            <person name="Pelin A."/>
            <person name="Brachmann A."/>
            <person name="Corradi N."/>
        </authorList>
    </citation>
    <scope>NUCLEOTIDE SEQUENCE [LARGE SCALE GENOMIC DNA]</scope>
    <source>
        <strain evidence="1 2">A4</strain>
    </source>
</reference>
<dbReference type="EMBL" id="LLXI01001692">
    <property type="protein sequence ID" value="PKY54807.1"/>
    <property type="molecule type" value="Genomic_DNA"/>
</dbReference>
<comment type="caution">
    <text evidence="1">The sequence shown here is derived from an EMBL/GenBank/DDBJ whole genome shotgun (WGS) entry which is preliminary data.</text>
</comment>
<sequence>MKDLLRKVWCVKCSKPREINWLKENFADWTRKNEQIDKLIQEIKISKTKYSVKWKNGPCYFKKEYTRNKAKIKYSVNSQNIANEFLSECKGEVQQGMSLVGPNSQFQYTVSQTSNQVPPGGVLIVYGQLDVYGLTPPASSLMVKWPNACGWEPKILLTVILRLLFDNILASVIEKVSHTI</sequence>
<keyword evidence="2" id="KW-1185">Reference proteome</keyword>
<dbReference type="Proteomes" id="UP000234323">
    <property type="component" value="Unassembled WGS sequence"/>
</dbReference>
<dbReference type="AlphaFoldDB" id="A0A2I1H7F9"/>
<name>A0A2I1H7F9_9GLOM</name>
<organism evidence="1 2">
    <name type="scientific">Rhizophagus irregularis</name>
    <dbReference type="NCBI Taxonomy" id="588596"/>
    <lineage>
        <taxon>Eukaryota</taxon>
        <taxon>Fungi</taxon>
        <taxon>Fungi incertae sedis</taxon>
        <taxon>Mucoromycota</taxon>
        <taxon>Glomeromycotina</taxon>
        <taxon>Glomeromycetes</taxon>
        <taxon>Glomerales</taxon>
        <taxon>Glomeraceae</taxon>
        <taxon>Rhizophagus</taxon>
    </lineage>
</organism>
<evidence type="ECO:0000313" key="1">
    <source>
        <dbReference type="EMBL" id="PKY54807.1"/>
    </source>
</evidence>
<accession>A0A2I1H7F9</accession>